<evidence type="ECO:0000313" key="5">
    <source>
        <dbReference type="EMBL" id="PAV15443.1"/>
    </source>
</evidence>
<protein>
    <submittedName>
        <fullName evidence="5">Transporter SEC24</fullName>
    </submittedName>
</protein>
<dbReference type="AlphaFoldDB" id="A0A286U785"/>
<dbReference type="Proteomes" id="UP000217199">
    <property type="component" value="Unassembled WGS sequence"/>
</dbReference>
<feature type="compositionally biased region" description="Basic and acidic residues" evidence="3">
    <location>
        <begin position="824"/>
        <end position="833"/>
    </location>
</feature>
<feature type="compositionally biased region" description="Low complexity" evidence="3">
    <location>
        <begin position="535"/>
        <end position="545"/>
    </location>
</feature>
<comment type="caution">
    <text evidence="5">The sequence shown here is derived from an EMBL/GenBank/DDBJ whole genome shotgun (WGS) entry which is preliminary data.</text>
</comment>
<feature type="compositionally biased region" description="Polar residues" evidence="3">
    <location>
        <begin position="379"/>
        <end position="397"/>
    </location>
</feature>
<feature type="compositionally biased region" description="Polar residues" evidence="3">
    <location>
        <begin position="724"/>
        <end position="735"/>
    </location>
</feature>
<dbReference type="EMBL" id="NBII01000010">
    <property type="protein sequence ID" value="PAV15443.1"/>
    <property type="molecule type" value="Genomic_DNA"/>
</dbReference>
<dbReference type="OrthoDB" id="20729at2759"/>
<feature type="compositionally biased region" description="Polar residues" evidence="3">
    <location>
        <begin position="445"/>
        <end position="471"/>
    </location>
</feature>
<dbReference type="InterPro" id="IPR025151">
    <property type="entry name" value="ELYS_dom"/>
</dbReference>
<feature type="compositionally biased region" description="Low complexity" evidence="3">
    <location>
        <begin position="853"/>
        <end position="870"/>
    </location>
</feature>
<feature type="compositionally biased region" description="Polar residues" evidence="3">
    <location>
        <begin position="424"/>
        <end position="435"/>
    </location>
</feature>
<feature type="region of interest" description="Disordered" evidence="3">
    <location>
        <begin position="413"/>
        <end position="471"/>
    </location>
</feature>
<reference evidence="5 6" key="1">
    <citation type="journal article" date="2017" name="Mol. Ecol.">
        <title>Comparative and population genomic landscape of Phellinus noxius: A hypervariable fungus causing root rot in trees.</title>
        <authorList>
            <person name="Chung C.L."/>
            <person name="Lee T.J."/>
            <person name="Akiba M."/>
            <person name="Lee H.H."/>
            <person name="Kuo T.H."/>
            <person name="Liu D."/>
            <person name="Ke H.M."/>
            <person name="Yokoi T."/>
            <person name="Roa M.B."/>
            <person name="Lu M.J."/>
            <person name="Chang Y.Y."/>
            <person name="Ann P.J."/>
            <person name="Tsai J.N."/>
            <person name="Chen C.Y."/>
            <person name="Tzean S.S."/>
            <person name="Ota Y."/>
            <person name="Hattori T."/>
            <person name="Sahashi N."/>
            <person name="Liou R.F."/>
            <person name="Kikuchi T."/>
            <person name="Tsai I.J."/>
        </authorList>
    </citation>
    <scope>NUCLEOTIDE SEQUENCE [LARGE SCALE GENOMIC DNA]</scope>
    <source>
        <strain evidence="5 6">FFPRI411160</strain>
    </source>
</reference>
<feature type="region of interest" description="Disordered" evidence="3">
    <location>
        <begin position="338"/>
        <end position="358"/>
    </location>
</feature>
<dbReference type="STRING" id="2282107.A0A286U785"/>
<evidence type="ECO:0000256" key="1">
    <source>
        <dbReference type="ARBA" id="ARBA00004123"/>
    </source>
</evidence>
<feature type="domain" description="ELYS-like" evidence="4">
    <location>
        <begin position="46"/>
        <end position="258"/>
    </location>
</feature>
<feature type="region of interest" description="Disordered" evidence="3">
    <location>
        <begin position="373"/>
        <end position="399"/>
    </location>
</feature>
<keyword evidence="2" id="KW-0539">Nucleus</keyword>
<feature type="compositionally biased region" description="Low complexity" evidence="3">
    <location>
        <begin position="679"/>
        <end position="688"/>
    </location>
</feature>
<organism evidence="5 6">
    <name type="scientific">Pyrrhoderma noxium</name>
    <dbReference type="NCBI Taxonomy" id="2282107"/>
    <lineage>
        <taxon>Eukaryota</taxon>
        <taxon>Fungi</taxon>
        <taxon>Dikarya</taxon>
        <taxon>Basidiomycota</taxon>
        <taxon>Agaricomycotina</taxon>
        <taxon>Agaricomycetes</taxon>
        <taxon>Hymenochaetales</taxon>
        <taxon>Hymenochaetaceae</taxon>
        <taxon>Pyrrhoderma</taxon>
    </lineage>
</organism>
<gene>
    <name evidence="5" type="ORF">PNOK_0920700</name>
</gene>
<sequence>MDVDAPTVVPPSDELISYFATRPEEFAWSGNTCDHIRARRANMSGTLFFDILLQLGGILDPPSVYPPEDAHALKNLLDAIENASYDDMKRNCLIYYLLKQGQDGRETGYVSEKMISPHYVAIADAYWFLDMGLKLDHALSKLSDARIVKEYSSKVIETLSLESNSGSLIRKYVRTCKPSLREIGDLERYIVAVAEHSIADAWKYQRSFPDSFAPKKLLIHALLTWMLSPKPKQNSLTQILALPFSKYEDAVVQEFARHPPEELPITSVSLVRDMVCVRLIQSCKYVQAVKFDRQYPSAGGSARGTWGAERGRIVKEILSIIPAVERRLLETELEALGEDARARTSSSANTSGSWANGSADLSASWEEIGKRVSKPRKSLNVSTRPISSRAPRTSLPNGLSAKAPLFASSASASFTSAPQPAPTQSPLISKTSKASGASPPKTLPSFYTSISSQPETPPRNSNVTNSFNGLTDSAQKTNAFMTRNAFFRPPAARDPSPEPIEQSISVSRISPKRAQVQQEVRPPTPPQDDSEKEQSQSQSQSQDGSVIEILTDEESEKGEETSKSGSASDGGRADNSPTDTNGREDLGFSIFNGSTTQSTRVTPPPGSVSPNGKRKSPAVASTIEPEFVEIQRKKPRVSVPGAFVLEDEPDHDLPSPRSATVEVEVEPESLSTAKKHQIPTSTPSSSTRRPSRKRAASPDDDAFDRPRISIPGTLFEEEEIVQGATDNESSTQTNGAHRMSTRSRRSAYTTTDDENATEEAGPTLRQRSSRRKNSVVPPSPAVPKTPRRGRPPRAGSVDVGTGDEDGQKSGRPVRRSSRLTSPHADLRVPERVMMDSVNLNSPKKSGRPRKSTRTAGPGATATGRGATKRR</sequence>
<dbReference type="InParanoid" id="A0A286U785"/>
<feature type="compositionally biased region" description="Polar residues" evidence="3">
    <location>
        <begin position="591"/>
        <end position="601"/>
    </location>
</feature>
<dbReference type="Pfam" id="PF13934">
    <property type="entry name" value="ELYS"/>
    <property type="match status" value="1"/>
</dbReference>
<feature type="region of interest" description="Disordered" evidence="3">
    <location>
        <begin position="488"/>
        <end position="870"/>
    </location>
</feature>
<evidence type="ECO:0000256" key="2">
    <source>
        <dbReference type="ARBA" id="ARBA00023242"/>
    </source>
</evidence>
<evidence type="ECO:0000256" key="3">
    <source>
        <dbReference type="SAM" id="MobiDB-lite"/>
    </source>
</evidence>
<accession>A0A286U785</accession>
<evidence type="ECO:0000259" key="4">
    <source>
        <dbReference type="Pfam" id="PF13934"/>
    </source>
</evidence>
<comment type="subcellular location">
    <subcellularLocation>
        <location evidence="1">Nucleus</location>
    </subcellularLocation>
</comment>
<evidence type="ECO:0000313" key="6">
    <source>
        <dbReference type="Proteomes" id="UP000217199"/>
    </source>
</evidence>
<dbReference type="GO" id="GO:0005634">
    <property type="term" value="C:nucleus"/>
    <property type="evidence" value="ECO:0007669"/>
    <property type="project" value="UniProtKB-SubCell"/>
</dbReference>
<feature type="compositionally biased region" description="Low complexity" evidence="3">
    <location>
        <begin position="343"/>
        <end position="358"/>
    </location>
</feature>
<name>A0A286U785_9AGAM</name>
<proteinExistence type="predicted"/>
<keyword evidence="6" id="KW-1185">Reference proteome</keyword>